<keyword evidence="3" id="KW-1185">Reference proteome</keyword>
<dbReference type="Proteomes" id="UP000593560">
    <property type="component" value="Unassembled WGS sequence"/>
</dbReference>
<name>A0A7J9I9B8_9ROSI</name>
<accession>A0A7J9I9B8</accession>
<gene>
    <name evidence="2" type="ORF">Gohar_021383</name>
</gene>
<dbReference type="PANTHER" id="PTHR48200:SF1">
    <property type="entry name" value="AMINOTRANSFERASE-LIKE PLANT MOBILE DOMAIN-CONTAINING PROTEIN"/>
    <property type="match status" value="1"/>
</dbReference>
<feature type="domain" description="DUF7745" evidence="1">
    <location>
        <begin position="90"/>
        <end position="180"/>
    </location>
</feature>
<dbReference type="EMBL" id="JABFAD010231794">
    <property type="protein sequence ID" value="MBA0818214.1"/>
    <property type="molecule type" value="Genomic_DNA"/>
</dbReference>
<dbReference type="Pfam" id="PF24924">
    <property type="entry name" value="DUF7745"/>
    <property type="match status" value="1"/>
</dbReference>
<dbReference type="OrthoDB" id="1430424at2759"/>
<evidence type="ECO:0000259" key="1">
    <source>
        <dbReference type="Pfam" id="PF24924"/>
    </source>
</evidence>
<proteinExistence type="predicted"/>
<evidence type="ECO:0000313" key="2">
    <source>
        <dbReference type="EMBL" id="MBA0818214.1"/>
    </source>
</evidence>
<dbReference type="PANTHER" id="PTHR48200">
    <property type="entry name" value="PROTEIN, PUTATIVE-RELATED"/>
    <property type="match status" value="1"/>
</dbReference>
<comment type="caution">
    <text evidence="2">The sequence shown here is derived from an EMBL/GenBank/DDBJ whole genome shotgun (WGS) entry which is preliminary data.</text>
</comment>
<dbReference type="InterPro" id="IPR056647">
    <property type="entry name" value="DUF7745"/>
</dbReference>
<organism evidence="2 3">
    <name type="scientific">Gossypium harknessii</name>
    <dbReference type="NCBI Taxonomy" id="34285"/>
    <lineage>
        <taxon>Eukaryota</taxon>
        <taxon>Viridiplantae</taxon>
        <taxon>Streptophyta</taxon>
        <taxon>Embryophyta</taxon>
        <taxon>Tracheophyta</taxon>
        <taxon>Spermatophyta</taxon>
        <taxon>Magnoliopsida</taxon>
        <taxon>eudicotyledons</taxon>
        <taxon>Gunneridae</taxon>
        <taxon>Pentapetalae</taxon>
        <taxon>rosids</taxon>
        <taxon>malvids</taxon>
        <taxon>Malvales</taxon>
        <taxon>Malvaceae</taxon>
        <taxon>Malvoideae</taxon>
        <taxon>Gossypium</taxon>
    </lineage>
</organism>
<reference evidence="2 3" key="1">
    <citation type="journal article" date="2019" name="Genome Biol. Evol.">
        <title>Insights into the evolution of the New World diploid cottons (Gossypium, subgenus Houzingenia) based on genome sequencing.</title>
        <authorList>
            <person name="Grover C.E."/>
            <person name="Arick M.A. 2nd"/>
            <person name="Thrash A."/>
            <person name="Conover J.L."/>
            <person name="Sanders W.S."/>
            <person name="Peterson D.G."/>
            <person name="Frelichowski J.E."/>
            <person name="Scheffler J.A."/>
            <person name="Scheffler B.E."/>
            <person name="Wendel J.F."/>
        </authorList>
    </citation>
    <scope>NUCLEOTIDE SEQUENCE [LARGE SCALE GENOMIC DNA]</scope>
    <source>
        <strain evidence="2">0</strain>
        <tissue evidence="2">Leaf</tissue>
    </source>
</reference>
<dbReference type="AlphaFoldDB" id="A0A7J9I9B8"/>
<sequence length="188" mass="21571">MEKRFLDKVEDNAAVRIWAETMQQEKGDSLTEGCFTFGKLDLVPTVEEYTALLRCPNIQIDKWVAARIKQKGDSKCIPWRNLKDLILAFPDVKKRVDVFTLSIYGLVIFLKALGHIDEAVSNLFDRLDKRVTPVFAILAETFRSLNTCRKAGKERFIGCSQLLLAWFHSHFWKVKISVERVSGYVETG</sequence>
<protein>
    <recommendedName>
        <fullName evidence="1">DUF7745 domain-containing protein</fullName>
    </recommendedName>
</protein>
<evidence type="ECO:0000313" key="3">
    <source>
        <dbReference type="Proteomes" id="UP000593560"/>
    </source>
</evidence>